<dbReference type="InterPro" id="IPR041698">
    <property type="entry name" value="Methyltransf_25"/>
</dbReference>
<dbReference type="AlphaFoldDB" id="A0AAU2AG28"/>
<sequence length="381" mass="40912">MNWEKRASALADQVTDPDSRWRPLVAAVPRHELVPRWWELDDAGGWNLREGGNDPATWAEAAYADRSLVTRVGGLHADHASPDDRPKGLPTSSATQPSLVVRMLRHGRLGTGLSLLDLGTGAGGLAAYACCRIGERYVTSLDVDAYLTTAAASRLAALGLHPKFITGDATERVPGTYDRIVSTVGLPTGPALRPVLAALAPGGRIATTLARTSLVITGWKQPNGEVVGRVEHDTAGFMLTRSGDNYPPPLTELLAHARASKGETTTTGRYPVLDVANARELHSMLEVTTPGVELAYESSDRTRTAYLAHPDGSWARASAEGTAPPEVHEGGPQRLWHALDRIRERLNAEGSLPLLGARVRITPDGVCHLWRGEWRASMGGH</sequence>
<organism evidence="2">
    <name type="scientific">Streptomyces sp. NBC_00093</name>
    <dbReference type="NCBI Taxonomy" id="2975649"/>
    <lineage>
        <taxon>Bacteria</taxon>
        <taxon>Bacillati</taxon>
        <taxon>Actinomycetota</taxon>
        <taxon>Actinomycetes</taxon>
        <taxon>Kitasatosporales</taxon>
        <taxon>Streptomycetaceae</taxon>
        <taxon>Streptomyces</taxon>
    </lineage>
</organism>
<proteinExistence type="predicted"/>
<gene>
    <name evidence="2" type="ORF">OHA22_35760</name>
</gene>
<dbReference type="EMBL" id="CP108222">
    <property type="protein sequence ID" value="WTT23717.1"/>
    <property type="molecule type" value="Genomic_DNA"/>
</dbReference>
<evidence type="ECO:0000313" key="2">
    <source>
        <dbReference type="EMBL" id="WTT23717.1"/>
    </source>
</evidence>
<keyword evidence="2" id="KW-0808">Transferase</keyword>
<dbReference type="Pfam" id="PF13649">
    <property type="entry name" value="Methyltransf_25"/>
    <property type="match status" value="1"/>
</dbReference>
<evidence type="ECO:0000259" key="1">
    <source>
        <dbReference type="Pfam" id="PF13649"/>
    </source>
</evidence>
<dbReference type="GO" id="GO:0032259">
    <property type="term" value="P:methylation"/>
    <property type="evidence" value="ECO:0007669"/>
    <property type="project" value="UniProtKB-KW"/>
</dbReference>
<name>A0AAU2AG28_9ACTN</name>
<dbReference type="InterPro" id="IPR029063">
    <property type="entry name" value="SAM-dependent_MTases_sf"/>
</dbReference>
<reference evidence="2" key="1">
    <citation type="submission" date="2022-10" db="EMBL/GenBank/DDBJ databases">
        <title>The complete genomes of actinobacterial strains from the NBC collection.</title>
        <authorList>
            <person name="Joergensen T.S."/>
            <person name="Alvarez Arevalo M."/>
            <person name="Sterndorff E.B."/>
            <person name="Faurdal D."/>
            <person name="Vuksanovic O."/>
            <person name="Mourched A.-S."/>
            <person name="Charusanti P."/>
            <person name="Shaw S."/>
            <person name="Blin K."/>
            <person name="Weber T."/>
        </authorList>
    </citation>
    <scope>NUCLEOTIDE SEQUENCE</scope>
    <source>
        <strain evidence="2">NBC_00093</strain>
    </source>
</reference>
<dbReference type="GO" id="GO:0008168">
    <property type="term" value="F:methyltransferase activity"/>
    <property type="evidence" value="ECO:0007669"/>
    <property type="project" value="UniProtKB-KW"/>
</dbReference>
<feature type="domain" description="Methyltransferase" evidence="1">
    <location>
        <begin position="116"/>
        <end position="203"/>
    </location>
</feature>
<accession>A0AAU2AG28</accession>
<dbReference type="SUPFAM" id="SSF53335">
    <property type="entry name" value="S-adenosyl-L-methionine-dependent methyltransferases"/>
    <property type="match status" value="1"/>
</dbReference>
<dbReference type="Gene3D" id="3.40.50.150">
    <property type="entry name" value="Vaccinia Virus protein VP39"/>
    <property type="match status" value="1"/>
</dbReference>
<keyword evidence="2" id="KW-0489">Methyltransferase</keyword>
<dbReference type="CDD" id="cd02440">
    <property type="entry name" value="AdoMet_MTases"/>
    <property type="match status" value="1"/>
</dbReference>
<protein>
    <submittedName>
        <fullName evidence="2">Methyltransferase</fullName>
    </submittedName>
</protein>